<sequence length="200" mass="22567">MKLFFTHSSPYARTVRILLRESGLTGQVQEIEAHPFSDSPEPATSNPLGKVPCLVRADGEAVMDSEVICRFIDQELGDGHAGRALEQNWPLQTFYSVSNGLIDTLVLRRVELARAEQGLRSDFWWGRYNAAVSRTLTYLELRLELLPDHLSLAHISLGAALSYLDFRHSDIDWRGPHGQLAALSDELERRPAFRDTPLRD</sequence>
<keyword evidence="3" id="KW-1185">Reference proteome</keyword>
<name>A0A1G8XVB9_9GAMM</name>
<reference evidence="3" key="1">
    <citation type="submission" date="2016-10" db="EMBL/GenBank/DDBJ databases">
        <authorList>
            <person name="Varghese N."/>
            <person name="Submissions S."/>
        </authorList>
    </citation>
    <scope>NUCLEOTIDE SEQUENCE [LARGE SCALE GENOMIC DNA]</scope>
    <source>
        <strain evidence="3">CGMCC 1.10658</strain>
    </source>
</reference>
<keyword evidence="2" id="KW-0808">Transferase</keyword>
<dbReference type="RefSeq" id="WP_175453038.1">
    <property type="nucleotide sequence ID" value="NZ_FNFH01000002.1"/>
</dbReference>
<evidence type="ECO:0000313" key="3">
    <source>
        <dbReference type="Proteomes" id="UP000199305"/>
    </source>
</evidence>
<dbReference type="AlphaFoldDB" id="A0A1G8XVB9"/>
<dbReference type="InterPro" id="IPR004045">
    <property type="entry name" value="Glutathione_S-Trfase_N"/>
</dbReference>
<dbReference type="SUPFAM" id="SSF47616">
    <property type="entry name" value="GST C-terminal domain-like"/>
    <property type="match status" value="1"/>
</dbReference>
<protein>
    <submittedName>
        <fullName evidence="2">Glutathione S-transferase</fullName>
    </submittedName>
</protein>
<dbReference type="InterPro" id="IPR036282">
    <property type="entry name" value="Glutathione-S-Trfase_C_sf"/>
</dbReference>
<evidence type="ECO:0000259" key="1">
    <source>
        <dbReference type="PROSITE" id="PS50404"/>
    </source>
</evidence>
<organism evidence="2 3">
    <name type="scientific">Microbulbifer yueqingensis</name>
    <dbReference type="NCBI Taxonomy" id="658219"/>
    <lineage>
        <taxon>Bacteria</taxon>
        <taxon>Pseudomonadati</taxon>
        <taxon>Pseudomonadota</taxon>
        <taxon>Gammaproteobacteria</taxon>
        <taxon>Cellvibrionales</taxon>
        <taxon>Microbulbiferaceae</taxon>
        <taxon>Microbulbifer</taxon>
    </lineage>
</organism>
<dbReference type="PROSITE" id="PS50404">
    <property type="entry name" value="GST_NTER"/>
    <property type="match status" value="1"/>
</dbReference>
<gene>
    <name evidence="2" type="ORF">SAMN05216212_1233</name>
</gene>
<feature type="domain" description="GST N-terminal" evidence="1">
    <location>
        <begin position="1"/>
        <end position="80"/>
    </location>
</feature>
<dbReference type="EMBL" id="FNFH01000002">
    <property type="protein sequence ID" value="SDJ93835.1"/>
    <property type="molecule type" value="Genomic_DNA"/>
</dbReference>
<dbReference type="InterPro" id="IPR036249">
    <property type="entry name" value="Thioredoxin-like_sf"/>
</dbReference>
<dbReference type="Proteomes" id="UP000199305">
    <property type="component" value="Unassembled WGS sequence"/>
</dbReference>
<dbReference type="Gene3D" id="3.40.30.10">
    <property type="entry name" value="Glutaredoxin"/>
    <property type="match status" value="1"/>
</dbReference>
<dbReference type="SUPFAM" id="SSF52833">
    <property type="entry name" value="Thioredoxin-like"/>
    <property type="match status" value="1"/>
</dbReference>
<dbReference type="STRING" id="658219.SAMN05216212_1233"/>
<evidence type="ECO:0000313" key="2">
    <source>
        <dbReference type="EMBL" id="SDJ93835.1"/>
    </source>
</evidence>
<dbReference type="Pfam" id="PF13409">
    <property type="entry name" value="GST_N_2"/>
    <property type="match status" value="1"/>
</dbReference>
<proteinExistence type="predicted"/>
<accession>A0A1G8XVB9</accession>
<dbReference type="GO" id="GO:0016740">
    <property type="term" value="F:transferase activity"/>
    <property type="evidence" value="ECO:0007669"/>
    <property type="project" value="UniProtKB-KW"/>
</dbReference>
<dbReference type="Gene3D" id="1.20.1050.10">
    <property type="match status" value="1"/>
</dbReference>